<dbReference type="AlphaFoldDB" id="A0A2U9CVT6"/>
<name>A0A2U9CVT6_SCOMX</name>
<proteinExistence type="predicted"/>
<organism evidence="2 3">
    <name type="scientific">Scophthalmus maximus</name>
    <name type="common">Turbot</name>
    <name type="synonym">Psetta maxima</name>
    <dbReference type="NCBI Taxonomy" id="52904"/>
    <lineage>
        <taxon>Eukaryota</taxon>
        <taxon>Metazoa</taxon>
        <taxon>Chordata</taxon>
        <taxon>Craniata</taxon>
        <taxon>Vertebrata</taxon>
        <taxon>Euteleostomi</taxon>
        <taxon>Actinopterygii</taxon>
        <taxon>Neopterygii</taxon>
        <taxon>Teleostei</taxon>
        <taxon>Neoteleostei</taxon>
        <taxon>Acanthomorphata</taxon>
        <taxon>Carangaria</taxon>
        <taxon>Pleuronectiformes</taxon>
        <taxon>Pleuronectoidei</taxon>
        <taxon>Scophthalmidae</taxon>
        <taxon>Scophthalmus</taxon>
    </lineage>
</organism>
<dbReference type="Proteomes" id="UP000246464">
    <property type="component" value="Chromosome 21"/>
</dbReference>
<gene>
    <name evidence="2" type="ORF">SMAX5B_001656</name>
</gene>
<evidence type="ECO:0000313" key="3">
    <source>
        <dbReference type="Proteomes" id="UP000246464"/>
    </source>
</evidence>
<feature type="compositionally biased region" description="Polar residues" evidence="1">
    <location>
        <begin position="53"/>
        <end position="64"/>
    </location>
</feature>
<sequence>MRQVETTNFPLIQKEVFNQCSQKVLKAQVLPRGTHPHRLQQNSWTVPPGLSDPRSQGQKVSKSR</sequence>
<keyword evidence="3" id="KW-1185">Reference proteome</keyword>
<dbReference type="EMBL" id="CP026263">
    <property type="protein sequence ID" value="AWP20805.1"/>
    <property type="molecule type" value="Genomic_DNA"/>
</dbReference>
<feature type="region of interest" description="Disordered" evidence="1">
    <location>
        <begin position="31"/>
        <end position="64"/>
    </location>
</feature>
<evidence type="ECO:0000256" key="1">
    <source>
        <dbReference type="SAM" id="MobiDB-lite"/>
    </source>
</evidence>
<evidence type="ECO:0000313" key="2">
    <source>
        <dbReference type="EMBL" id="AWP20805.1"/>
    </source>
</evidence>
<reference evidence="2 3" key="1">
    <citation type="submission" date="2017-12" db="EMBL/GenBank/DDBJ databases">
        <title>Integrating genomic resources of turbot (Scophthalmus maximus) in depth evaluation of genetic and physical mapping variation across individuals.</title>
        <authorList>
            <person name="Martinez P."/>
        </authorList>
    </citation>
    <scope>NUCLEOTIDE SEQUENCE [LARGE SCALE GENOMIC DNA]</scope>
</reference>
<accession>A0A2U9CVT6</accession>
<protein>
    <submittedName>
        <fullName evidence="2">Uncharacterized protein</fullName>
    </submittedName>
</protein>